<dbReference type="GO" id="GO:0000981">
    <property type="term" value="F:DNA-binding transcription factor activity, RNA polymerase II-specific"/>
    <property type="evidence" value="ECO:0007669"/>
    <property type="project" value="TreeGrafter"/>
</dbReference>
<evidence type="ECO:0000256" key="6">
    <source>
        <dbReference type="SAM" id="Coils"/>
    </source>
</evidence>
<keyword evidence="4" id="KW-0804">Transcription</keyword>
<dbReference type="Pfam" id="PF07716">
    <property type="entry name" value="bZIP_2"/>
    <property type="match status" value="1"/>
</dbReference>
<name>A0A6P8I5U1_ACTTE</name>
<organism evidence="9 10">
    <name type="scientific">Actinia tenebrosa</name>
    <name type="common">Australian red waratah sea anemone</name>
    <dbReference type="NCBI Taxonomy" id="6105"/>
    <lineage>
        <taxon>Eukaryota</taxon>
        <taxon>Metazoa</taxon>
        <taxon>Cnidaria</taxon>
        <taxon>Anthozoa</taxon>
        <taxon>Hexacorallia</taxon>
        <taxon>Actiniaria</taxon>
        <taxon>Actiniidae</taxon>
        <taxon>Actinia</taxon>
    </lineage>
</organism>
<dbReference type="GeneID" id="116296244"/>
<dbReference type="InterPro" id="IPR046347">
    <property type="entry name" value="bZIP_sf"/>
</dbReference>
<dbReference type="PROSITE" id="PS50217">
    <property type="entry name" value="BZIP"/>
    <property type="match status" value="1"/>
</dbReference>
<dbReference type="GO" id="GO:0005634">
    <property type="term" value="C:nucleus"/>
    <property type="evidence" value="ECO:0007669"/>
    <property type="project" value="UniProtKB-SubCell"/>
</dbReference>
<dbReference type="PANTHER" id="PTHR11988">
    <property type="entry name" value="THYROTROPH EMBRYONIC FACTOR RELATED"/>
    <property type="match status" value="1"/>
</dbReference>
<evidence type="ECO:0000256" key="4">
    <source>
        <dbReference type="ARBA" id="ARBA00023163"/>
    </source>
</evidence>
<dbReference type="GO" id="GO:0000978">
    <property type="term" value="F:RNA polymerase II cis-regulatory region sequence-specific DNA binding"/>
    <property type="evidence" value="ECO:0007669"/>
    <property type="project" value="TreeGrafter"/>
</dbReference>
<dbReference type="RefSeq" id="XP_031560100.1">
    <property type="nucleotide sequence ID" value="XM_031704240.1"/>
</dbReference>
<dbReference type="CDD" id="cd14695">
    <property type="entry name" value="bZIP_HLF"/>
    <property type="match status" value="1"/>
</dbReference>
<proteinExistence type="predicted"/>
<gene>
    <name evidence="10" type="primary">LOC116296244</name>
</gene>
<accession>A0A6P8I5U1</accession>
<evidence type="ECO:0000259" key="8">
    <source>
        <dbReference type="PROSITE" id="PS50217"/>
    </source>
</evidence>
<sequence>MMSSSINKDYMDIDEFLSSRDICEGLSFPESDYADEDFGSITDLAEGTDNLEALLDEQLQEYTVNEIIEPIQPASPLSSNEGNGRSISPDSFSSSQHCRSPGEDKAKKENVKTRGKRVKKAYKEMKDSTESNSSKARTSTWHVSKSPDKKCLATSVEIEGVSYTYKLLPTAKNKKQRRQSVPGDLKDGKYWDRRLKNNLAAKRSRDLRRQKEMTVAHKAANLEAANKELQNEVAKLKEQNTLQ</sequence>
<keyword evidence="3" id="KW-0238">DNA-binding</keyword>
<feature type="compositionally biased region" description="Basic and acidic residues" evidence="7">
    <location>
        <begin position="100"/>
        <end position="112"/>
    </location>
</feature>
<dbReference type="AlphaFoldDB" id="A0A6P8I5U1"/>
<dbReference type="SUPFAM" id="SSF57959">
    <property type="entry name" value="Leucine zipper domain"/>
    <property type="match status" value="1"/>
</dbReference>
<feature type="region of interest" description="Disordered" evidence="7">
    <location>
        <begin position="73"/>
        <end position="142"/>
    </location>
</feature>
<dbReference type="OrthoDB" id="5975798at2759"/>
<evidence type="ECO:0000256" key="5">
    <source>
        <dbReference type="ARBA" id="ARBA00023242"/>
    </source>
</evidence>
<dbReference type="KEGG" id="aten:116296244"/>
<evidence type="ECO:0000256" key="1">
    <source>
        <dbReference type="ARBA" id="ARBA00004123"/>
    </source>
</evidence>
<evidence type="ECO:0000256" key="7">
    <source>
        <dbReference type="SAM" id="MobiDB-lite"/>
    </source>
</evidence>
<keyword evidence="6" id="KW-0175">Coiled coil</keyword>
<dbReference type="InParanoid" id="A0A6P8I5U1"/>
<feature type="domain" description="BZIP" evidence="8">
    <location>
        <begin position="187"/>
        <end position="239"/>
    </location>
</feature>
<dbReference type="Gene3D" id="1.20.5.170">
    <property type="match status" value="1"/>
</dbReference>
<keyword evidence="2" id="KW-0805">Transcription regulation</keyword>
<evidence type="ECO:0000313" key="9">
    <source>
        <dbReference type="Proteomes" id="UP000515163"/>
    </source>
</evidence>
<feature type="compositionally biased region" description="Polar residues" evidence="7">
    <location>
        <begin position="75"/>
        <end position="98"/>
    </location>
</feature>
<protein>
    <submittedName>
        <fullName evidence="10">Protein giant-like</fullName>
    </submittedName>
</protein>
<dbReference type="PANTHER" id="PTHR11988:SF27">
    <property type="entry name" value="GH27708P"/>
    <property type="match status" value="1"/>
</dbReference>
<evidence type="ECO:0000256" key="3">
    <source>
        <dbReference type="ARBA" id="ARBA00023125"/>
    </source>
</evidence>
<keyword evidence="5" id="KW-0539">Nucleus</keyword>
<dbReference type="InterPro" id="IPR004827">
    <property type="entry name" value="bZIP"/>
</dbReference>
<dbReference type="InterPro" id="IPR040223">
    <property type="entry name" value="PAR_bZIP"/>
</dbReference>
<dbReference type="Proteomes" id="UP000515163">
    <property type="component" value="Unplaced"/>
</dbReference>
<evidence type="ECO:0000256" key="2">
    <source>
        <dbReference type="ARBA" id="ARBA00023015"/>
    </source>
</evidence>
<comment type="subcellular location">
    <subcellularLocation>
        <location evidence="1">Nucleus</location>
    </subcellularLocation>
</comment>
<reference evidence="10" key="1">
    <citation type="submission" date="2025-08" db="UniProtKB">
        <authorList>
            <consortium name="RefSeq"/>
        </authorList>
    </citation>
    <scope>IDENTIFICATION</scope>
    <source>
        <tissue evidence="10">Tentacle</tissue>
    </source>
</reference>
<evidence type="ECO:0000313" key="10">
    <source>
        <dbReference type="RefSeq" id="XP_031560100.1"/>
    </source>
</evidence>
<dbReference type="SMART" id="SM00338">
    <property type="entry name" value="BRLZ"/>
    <property type="match status" value="1"/>
</dbReference>
<keyword evidence="9" id="KW-1185">Reference proteome</keyword>
<feature type="compositionally biased region" description="Polar residues" evidence="7">
    <location>
        <begin position="130"/>
        <end position="142"/>
    </location>
</feature>
<feature type="coiled-coil region" evidence="6">
    <location>
        <begin position="212"/>
        <end position="242"/>
    </location>
</feature>